<dbReference type="Gene3D" id="2.40.37.10">
    <property type="entry name" value="Lyase, Ornithine Decarboxylase, Chain A, domain 1"/>
    <property type="match status" value="1"/>
</dbReference>
<evidence type="ECO:0000313" key="7">
    <source>
        <dbReference type="Proteomes" id="UP000784128"/>
    </source>
</evidence>
<keyword evidence="7" id="KW-1185">Reference proteome</keyword>
<evidence type="ECO:0000256" key="3">
    <source>
        <dbReference type="ARBA" id="ARBA00022898"/>
    </source>
</evidence>
<keyword evidence="4" id="KW-0456">Lyase</keyword>
<dbReference type="Gene3D" id="3.20.20.10">
    <property type="entry name" value="Alanine racemase"/>
    <property type="match status" value="1"/>
</dbReference>
<dbReference type="PROSITE" id="PS00878">
    <property type="entry name" value="ODR_DC_2_1"/>
    <property type="match status" value="1"/>
</dbReference>
<evidence type="ECO:0000313" key="6">
    <source>
        <dbReference type="EMBL" id="MBT1072914.1"/>
    </source>
</evidence>
<keyword evidence="2" id="KW-0210">Decarboxylase</keyword>
<dbReference type="PANTHER" id="PTHR43727:SF2">
    <property type="entry name" value="GROUP IV DECARBOXYLASE"/>
    <property type="match status" value="1"/>
</dbReference>
<name>A0ABS5UB54_9BACT</name>
<sequence>MPMSQSFKDRLFPILPQLAAHYGTPFHIYDEAGIRATGEELNKAFSGIPGFREYYAVKALPNRSILEIMYDLGFGFDCSSIPELILSRQVGARGEDIMFTSNNTSLEEYNFAEADGGCVLNLDDISLIAKVPQFPDLISFRYNPGPRRTGNIIIGNPVEAKYGVAHEQLVDAYRLSRERGTTRFGLHTMVASNERDYTYIVETARMLLDLTALVKAELGIELEFVNIGGGLGIPYRPEQEALNLAAMAKEITALFDEFRSANGFAPKMLMESGRFITGPHGCLVTTAINAKQTYRNYVGVDACMSSLMRPALYDAYHHIDVLGKENLPKSETYDVVGSLCENNDKFAVQRELPPIVDGDILVIHDTGAHGHAMGFQYNGRLRPMELLLRTDGTVELIRRAETVEDYFVTYNFTPDLFVPSGE</sequence>
<dbReference type="SUPFAM" id="SSF50621">
    <property type="entry name" value="Alanine racemase C-terminal domain-like"/>
    <property type="match status" value="1"/>
</dbReference>
<dbReference type="InterPro" id="IPR022644">
    <property type="entry name" value="De-COase2_N"/>
</dbReference>
<protein>
    <submittedName>
        <fullName evidence="6">Diaminopimelate decarboxylase</fullName>
    </submittedName>
</protein>
<gene>
    <name evidence="6" type="ORF">KJB30_14045</name>
</gene>
<dbReference type="InterPro" id="IPR022653">
    <property type="entry name" value="De-COase2_pyr-phos_BS"/>
</dbReference>
<dbReference type="RefSeq" id="WP_214300411.1">
    <property type="nucleotide sequence ID" value="NZ_JAHDYS010000014.1"/>
</dbReference>
<dbReference type="SUPFAM" id="SSF51419">
    <property type="entry name" value="PLP-binding barrel"/>
    <property type="match status" value="1"/>
</dbReference>
<dbReference type="Pfam" id="PF02784">
    <property type="entry name" value="Orn_Arg_deC_N"/>
    <property type="match status" value="1"/>
</dbReference>
<keyword evidence="3" id="KW-0663">Pyridoxal phosphate</keyword>
<evidence type="ECO:0000259" key="5">
    <source>
        <dbReference type="Pfam" id="PF02784"/>
    </source>
</evidence>
<proteinExistence type="predicted"/>
<dbReference type="InterPro" id="IPR029066">
    <property type="entry name" value="PLP-binding_barrel"/>
</dbReference>
<dbReference type="EMBL" id="JAHDYS010000014">
    <property type="protein sequence ID" value="MBT1072914.1"/>
    <property type="molecule type" value="Genomic_DNA"/>
</dbReference>
<accession>A0ABS5UB54</accession>
<dbReference type="PANTHER" id="PTHR43727">
    <property type="entry name" value="DIAMINOPIMELATE DECARBOXYLASE"/>
    <property type="match status" value="1"/>
</dbReference>
<dbReference type="Proteomes" id="UP000784128">
    <property type="component" value="Unassembled WGS sequence"/>
</dbReference>
<comment type="cofactor">
    <cofactor evidence="1">
        <name>pyridoxal 5'-phosphate</name>
        <dbReference type="ChEBI" id="CHEBI:597326"/>
    </cofactor>
</comment>
<dbReference type="PRINTS" id="PR01181">
    <property type="entry name" value="DAPDCRBXLASE"/>
</dbReference>
<evidence type="ECO:0000256" key="1">
    <source>
        <dbReference type="ARBA" id="ARBA00001933"/>
    </source>
</evidence>
<dbReference type="InterPro" id="IPR000183">
    <property type="entry name" value="Orn/DAP/Arg_de-COase"/>
</dbReference>
<organism evidence="6 7">
    <name type="scientific">Pelotalea chapellei</name>
    <dbReference type="NCBI Taxonomy" id="44671"/>
    <lineage>
        <taxon>Bacteria</taxon>
        <taxon>Pseudomonadati</taxon>
        <taxon>Thermodesulfobacteriota</taxon>
        <taxon>Desulfuromonadia</taxon>
        <taxon>Geobacterales</taxon>
        <taxon>Geobacteraceae</taxon>
        <taxon>Pelotalea</taxon>
    </lineage>
</organism>
<dbReference type="PRINTS" id="PR01179">
    <property type="entry name" value="ODADCRBXLASE"/>
</dbReference>
<feature type="domain" description="Orn/DAP/Arg decarboxylase 2 N-terminal" evidence="5">
    <location>
        <begin position="50"/>
        <end position="277"/>
    </location>
</feature>
<comment type="caution">
    <text evidence="6">The sequence shown here is derived from an EMBL/GenBank/DDBJ whole genome shotgun (WGS) entry which is preliminary data.</text>
</comment>
<dbReference type="CDD" id="cd06828">
    <property type="entry name" value="PLPDE_III_DapDC"/>
    <property type="match status" value="1"/>
</dbReference>
<evidence type="ECO:0000256" key="2">
    <source>
        <dbReference type="ARBA" id="ARBA00022793"/>
    </source>
</evidence>
<reference evidence="6 7" key="1">
    <citation type="submission" date="2021-05" db="EMBL/GenBank/DDBJ databases">
        <title>The draft genome of Geobacter chapellei DSM 13688.</title>
        <authorList>
            <person name="Xu Z."/>
            <person name="Masuda Y."/>
            <person name="Itoh H."/>
            <person name="Senoo K."/>
        </authorList>
    </citation>
    <scope>NUCLEOTIDE SEQUENCE [LARGE SCALE GENOMIC DNA]</scope>
    <source>
        <strain evidence="6 7">DSM 13688</strain>
    </source>
</reference>
<evidence type="ECO:0000256" key="4">
    <source>
        <dbReference type="ARBA" id="ARBA00023239"/>
    </source>
</evidence>
<dbReference type="InterPro" id="IPR009006">
    <property type="entry name" value="Ala_racemase/Decarboxylase_C"/>
</dbReference>
<dbReference type="InterPro" id="IPR002986">
    <property type="entry name" value="DAP_deCOOHase_LysA"/>
</dbReference>